<dbReference type="GO" id="GO:0019752">
    <property type="term" value="P:carboxylic acid metabolic process"/>
    <property type="evidence" value="ECO:0007669"/>
    <property type="project" value="UniProtKB-ARBA"/>
</dbReference>
<feature type="domain" description="Fumarylacetoacetase-like C-terminal" evidence="3">
    <location>
        <begin position="86"/>
        <end position="291"/>
    </location>
</feature>
<organism evidence="4 5">
    <name type="scientific">Roseomonas acroporae</name>
    <dbReference type="NCBI Taxonomy" id="2937791"/>
    <lineage>
        <taxon>Bacteria</taxon>
        <taxon>Pseudomonadati</taxon>
        <taxon>Pseudomonadota</taxon>
        <taxon>Alphaproteobacteria</taxon>
        <taxon>Acetobacterales</taxon>
        <taxon>Roseomonadaceae</taxon>
        <taxon>Roseomonas</taxon>
    </lineage>
</organism>
<comment type="caution">
    <text evidence="4">The sequence shown here is derived from an EMBL/GenBank/DDBJ whole genome shotgun (WGS) entry which is preliminary data.</text>
</comment>
<dbReference type="InterPro" id="IPR051121">
    <property type="entry name" value="FAH"/>
</dbReference>
<keyword evidence="4" id="KW-0378">Hydrolase</keyword>
<proteinExistence type="inferred from homology"/>
<dbReference type="GO" id="GO:0016787">
    <property type="term" value="F:hydrolase activity"/>
    <property type="evidence" value="ECO:0007669"/>
    <property type="project" value="UniProtKB-KW"/>
</dbReference>
<comment type="similarity">
    <text evidence="1">Belongs to the FAH family.</text>
</comment>
<dbReference type="GO" id="GO:0046872">
    <property type="term" value="F:metal ion binding"/>
    <property type="evidence" value="ECO:0007669"/>
    <property type="project" value="UniProtKB-KW"/>
</dbReference>
<evidence type="ECO:0000256" key="1">
    <source>
        <dbReference type="ARBA" id="ARBA00010211"/>
    </source>
</evidence>
<evidence type="ECO:0000313" key="5">
    <source>
        <dbReference type="Proteomes" id="UP001139516"/>
    </source>
</evidence>
<dbReference type="RefSeq" id="WP_248667785.1">
    <property type="nucleotide sequence ID" value="NZ_JALPRX010000064.1"/>
</dbReference>
<accession>A0A9X1Y9N9</accession>
<protein>
    <submittedName>
        <fullName evidence="4">Fumarylacetoacetate hydrolase family protein</fullName>
    </submittedName>
</protein>
<dbReference type="GO" id="GO:0016853">
    <property type="term" value="F:isomerase activity"/>
    <property type="evidence" value="ECO:0007669"/>
    <property type="project" value="UniProtKB-ARBA"/>
</dbReference>
<dbReference type="PANTHER" id="PTHR42796">
    <property type="entry name" value="FUMARYLACETOACETATE HYDROLASE DOMAIN-CONTAINING PROTEIN 2A-RELATED"/>
    <property type="match status" value="1"/>
</dbReference>
<dbReference type="InterPro" id="IPR036663">
    <property type="entry name" value="Fumarylacetoacetase_C_sf"/>
</dbReference>
<dbReference type="FunFam" id="3.90.850.10:FF:000002">
    <property type="entry name" value="2-hydroxyhepta-2,4-diene-1,7-dioate isomerase"/>
    <property type="match status" value="1"/>
</dbReference>
<keyword evidence="2" id="KW-0479">Metal-binding</keyword>
<reference evidence="4" key="1">
    <citation type="submission" date="2022-04" db="EMBL/GenBank/DDBJ databases">
        <title>Roseomonas acroporae sp. nov., isolated from coral Acropora digitifera.</title>
        <authorList>
            <person name="Sun H."/>
        </authorList>
    </citation>
    <scope>NUCLEOTIDE SEQUENCE</scope>
    <source>
        <strain evidence="4">NAR14</strain>
    </source>
</reference>
<dbReference type="EMBL" id="JALPRX010000064">
    <property type="protein sequence ID" value="MCK8785665.1"/>
    <property type="molecule type" value="Genomic_DNA"/>
</dbReference>
<sequence>MRLIAFEKEGRPALGALVGGDAATLEGAAVVALADVVPGLPADPLAAFAALNLPEGAAALAAKLEGAPRRPLAGLTLLPPIPRPGKVLCIGLNYVEHAKEGNNPIPDYPAVFMRGATSLAAHGQPLIRPKVSDKFDYEAELVIVIGKQARHLTEADALSCVAGYTCMNEGSVRDYQRRSPQWTMGKNFEQTGGVGPAIVTPDEIPQGPNALRITSRVNGRTMQDSNTADMIFPVPRILAILSEVMTLEPGDLIATGTPSGVGYPRKPPVFMTPGDTVEIEIEGIGILSNPIAAED</sequence>
<dbReference type="PANTHER" id="PTHR42796:SF4">
    <property type="entry name" value="FUMARYLACETOACETATE HYDROLASE DOMAIN-CONTAINING PROTEIN 2A"/>
    <property type="match status" value="1"/>
</dbReference>
<gene>
    <name evidence="4" type="ORF">M0638_14865</name>
</gene>
<evidence type="ECO:0000256" key="2">
    <source>
        <dbReference type="ARBA" id="ARBA00022723"/>
    </source>
</evidence>
<dbReference type="Gene3D" id="3.90.850.10">
    <property type="entry name" value="Fumarylacetoacetase-like, C-terminal domain"/>
    <property type="match status" value="1"/>
</dbReference>
<dbReference type="Pfam" id="PF01557">
    <property type="entry name" value="FAA_hydrolase"/>
    <property type="match status" value="1"/>
</dbReference>
<dbReference type="InterPro" id="IPR011234">
    <property type="entry name" value="Fumarylacetoacetase-like_C"/>
</dbReference>
<evidence type="ECO:0000313" key="4">
    <source>
        <dbReference type="EMBL" id="MCK8785665.1"/>
    </source>
</evidence>
<dbReference type="SUPFAM" id="SSF56529">
    <property type="entry name" value="FAH"/>
    <property type="match status" value="1"/>
</dbReference>
<keyword evidence="5" id="KW-1185">Reference proteome</keyword>
<evidence type="ECO:0000259" key="3">
    <source>
        <dbReference type="Pfam" id="PF01557"/>
    </source>
</evidence>
<name>A0A9X1Y9N9_9PROT</name>
<dbReference type="Proteomes" id="UP001139516">
    <property type="component" value="Unassembled WGS sequence"/>
</dbReference>
<dbReference type="AlphaFoldDB" id="A0A9X1Y9N9"/>